<gene>
    <name evidence="6" type="ORF">NP493_109g05006</name>
</gene>
<evidence type="ECO:0000256" key="2">
    <source>
        <dbReference type="ARBA" id="ARBA00022884"/>
    </source>
</evidence>
<dbReference type="Proteomes" id="UP001209878">
    <property type="component" value="Unassembled WGS sequence"/>
</dbReference>
<feature type="compositionally biased region" description="Basic and acidic residues" evidence="4">
    <location>
        <begin position="156"/>
        <end position="175"/>
    </location>
</feature>
<proteinExistence type="predicted"/>
<dbReference type="InterPro" id="IPR012959">
    <property type="entry name" value="CPL_dom"/>
</dbReference>
<name>A0AAD9P6Z1_RIDPI</name>
<evidence type="ECO:0000256" key="4">
    <source>
        <dbReference type="SAM" id="MobiDB-lite"/>
    </source>
</evidence>
<feature type="domain" description="PUM-HD" evidence="5">
    <location>
        <begin position="248"/>
        <end position="620"/>
    </location>
</feature>
<feature type="compositionally biased region" description="Polar residues" evidence="4">
    <location>
        <begin position="37"/>
        <end position="47"/>
    </location>
</feature>
<keyword evidence="7" id="KW-1185">Reference proteome</keyword>
<dbReference type="AlphaFoldDB" id="A0AAD9P6Z1"/>
<feature type="compositionally biased region" description="Low complexity" evidence="4">
    <location>
        <begin position="85"/>
        <end position="103"/>
    </location>
</feature>
<dbReference type="Pfam" id="PF08144">
    <property type="entry name" value="CPL"/>
    <property type="match status" value="1"/>
</dbReference>
<dbReference type="Gene3D" id="1.25.10.10">
    <property type="entry name" value="Leucine-rich Repeat Variant"/>
    <property type="match status" value="2"/>
</dbReference>
<comment type="caution">
    <text evidence="6">The sequence shown here is derived from an EMBL/GenBank/DDBJ whole genome shotgun (WGS) entry which is preliminary data.</text>
</comment>
<dbReference type="PANTHER" id="PTHR13389">
    <property type="entry name" value="PUMILIO HOMOLOG 3"/>
    <property type="match status" value="1"/>
</dbReference>
<evidence type="ECO:0000256" key="3">
    <source>
        <dbReference type="PROSITE-ProRule" id="PRU00317"/>
    </source>
</evidence>
<dbReference type="SUPFAM" id="SSF48371">
    <property type="entry name" value="ARM repeat"/>
    <property type="match status" value="1"/>
</dbReference>
<keyword evidence="2" id="KW-0694">RNA-binding</keyword>
<keyword evidence="1" id="KW-0677">Repeat</keyword>
<dbReference type="GO" id="GO:0006417">
    <property type="term" value="P:regulation of translation"/>
    <property type="evidence" value="ECO:0007669"/>
    <property type="project" value="TreeGrafter"/>
</dbReference>
<sequence length="756" mass="85369">MEASPGSSMKKRRRSAGQMQRDAPEGNSILVKHKVKLQQTNVLTASKQQKRKSTKQDHSPSPKMKAKVKKRKSVQDENQCQTEESFSSAASSRISATTSSDSFNGEITTSVTAVKSPKKRKKSKQNLPEPDESWEKAVERARGMPDGALGGADGARGFEGDEEAKEKKKAADKVKKMPLNILQTAAKKLKLGKNVGKTSEQKDKDTKRKSAEDGDKGENKKPKVEEMAKKERKKQRRMQKDNYEMSAKAKDLWNALRRHDLTTEKRLALCTELHSLVKGKALQLIFAHDTSRVIQCLIKYGSAEHKTALFEELREHLLEMTKSKYAKFFVRKLLKYGTKAQRNYVFRSMYGSVRKLIKHKEAAEIIECAYNNYANAQQRAALVEEFYGPSFALFKTAETRTLDDIMKSHPEKRVSVLSNMKEMLSALVDKTVLQYSIIHRIFLEFFNYASPKQRTEMIETVREGIVHMLHTRDGARVGMICLWHGTAKDRKVIVKSFKTFVAKICKEEYGHLVLLALFDVVDDTKLVQKAILDELLKSVHDLAQDSHGRKVLYYLLCARHPLYFHPDIIKVLQQGDGNTTSKKDAAVRRRELLEHVSRPLVQYLVKHSGEIVLNNATILLMVAILTHVKCDPTDAMRAVAEIAAEPFAAGNQQTCHIVEHPAGHLSLKKLIANDASRLKDGETIFFCQILLDVLPKGALKTWAACNRGCFILISLLEVNDAEVTKRVKEELMSVKKSITKLDFKGAQILLTKLTDK</sequence>
<dbReference type="GO" id="GO:0005730">
    <property type="term" value="C:nucleolus"/>
    <property type="evidence" value="ECO:0007669"/>
    <property type="project" value="TreeGrafter"/>
</dbReference>
<accession>A0AAD9P6Z1</accession>
<dbReference type="PROSITE" id="PS50303">
    <property type="entry name" value="PUM_HD"/>
    <property type="match status" value="1"/>
</dbReference>
<dbReference type="EMBL" id="JAODUO010000109">
    <property type="protein sequence ID" value="KAK2189319.1"/>
    <property type="molecule type" value="Genomic_DNA"/>
</dbReference>
<dbReference type="GO" id="GO:0003729">
    <property type="term" value="F:mRNA binding"/>
    <property type="evidence" value="ECO:0007669"/>
    <property type="project" value="TreeGrafter"/>
</dbReference>
<feature type="compositionally biased region" description="Basic and acidic residues" evidence="4">
    <location>
        <begin position="133"/>
        <end position="143"/>
    </location>
</feature>
<feature type="region of interest" description="Disordered" evidence="4">
    <location>
        <begin position="190"/>
        <end position="242"/>
    </location>
</feature>
<dbReference type="InterPro" id="IPR011989">
    <property type="entry name" value="ARM-like"/>
</dbReference>
<dbReference type="PANTHER" id="PTHR13389:SF0">
    <property type="entry name" value="PUMILIO HOMOLOG 3"/>
    <property type="match status" value="1"/>
</dbReference>
<dbReference type="Pfam" id="PF00806">
    <property type="entry name" value="PUF"/>
    <property type="match status" value="1"/>
</dbReference>
<protein>
    <recommendedName>
        <fullName evidence="5">PUM-HD domain-containing protein</fullName>
    </recommendedName>
</protein>
<dbReference type="PROSITE" id="PS50302">
    <property type="entry name" value="PUM"/>
    <property type="match status" value="1"/>
</dbReference>
<feature type="region of interest" description="Disordered" evidence="4">
    <location>
        <begin position="1"/>
        <end position="176"/>
    </location>
</feature>
<dbReference type="InterPro" id="IPR001313">
    <property type="entry name" value="Pumilio_RNA-bd_rpt"/>
</dbReference>
<feature type="repeat" description="Pumilio" evidence="3">
    <location>
        <begin position="312"/>
        <end position="347"/>
    </location>
</feature>
<evidence type="ECO:0000313" key="7">
    <source>
        <dbReference type="Proteomes" id="UP001209878"/>
    </source>
</evidence>
<evidence type="ECO:0000259" key="5">
    <source>
        <dbReference type="PROSITE" id="PS50303"/>
    </source>
</evidence>
<organism evidence="6 7">
    <name type="scientific">Ridgeia piscesae</name>
    <name type="common">Tubeworm</name>
    <dbReference type="NCBI Taxonomy" id="27915"/>
    <lineage>
        <taxon>Eukaryota</taxon>
        <taxon>Metazoa</taxon>
        <taxon>Spiralia</taxon>
        <taxon>Lophotrochozoa</taxon>
        <taxon>Annelida</taxon>
        <taxon>Polychaeta</taxon>
        <taxon>Sedentaria</taxon>
        <taxon>Canalipalpata</taxon>
        <taxon>Sabellida</taxon>
        <taxon>Siboglinidae</taxon>
        <taxon>Ridgeia</taxon>
    </lineage>
</organism>
<feature type="compositionally biased region" description="Basic and acidic residues" evidence="4">
    <location>
        <begin position="199"/>
        <end position="229"/>
    </location>
</feature>
<dbReference type="SMART" id="SM00025">
    <property type="entry name" value="Pumilio"/>
    <property type="match status" value="6"/>
</dbReference>
<evidence type="ECO:0000313" key="6">
    <source>
        <dbReference type="EMBL" id="KAK2189319.1"/>
    </source>
</evidence>
<dbReference type="InterPro" id="IPR033133">
    <property type="entry name" value="PUM-HD"/>
</dbReference>
<dbReference type="InterPro" id="IPR016024">
    <property type="entry name" value="ARM-type_fold"/>
</dbReference>
<dbReference type="InterPro" id="IPR040059">
    <property type="entry name" value="PUM3"/>
</dbReference>
<evidence type="ECO:0000256" key="1">
    <source>
        <dbReference type="ARBA" id="ARBA00022737"/>
    </source>
</evidence>
<reference evidence="6" key="1">
    <citation type="journal article" date="2023" name="Mol. Biol. Evol.">
        <title>Third-Generation Sequencing Reveals the Adaptive Role of the Epigenome in Three Deep-Sea Polychaetes.</title>
        <authorList>
            <person name="Perez M."/>
            <person name="Aroh O."/>
            <person name="Sun Y."/>
            <person name="Lan Y."/>
            <person name="Juniper S.K."/>
            <person name="Young C.R."/>
            <person name="Angers B."/>
            <person name="Qian P.Y."/>
        </authorList>
    </citation>
    <scope>NUCLEOTIDE SEQUENCE</scope>
    <source>
        <strain evidence="6">R07B-5</strain>
    </source>
</reference>